<feature type="transmembrane region" description="Helical" evidence="14">
    <location>
        <begin position="207"/>
        <end position="229"/>
    </location>
</feature>
<evidence type="ECO:0000256" key="11">
    <source>
        <dbReference type="ARBA" id="ARBA00032707"/>
    </source>
</evidence>
<name>A0A0T5ZXU8_UNCKA</name>
<dbReference type="GO" id="GO:0008360">
    <property type="term" value="P:regulation of cell shape"/>
    <property type="evidence" value="ECO:0007669"/>
    <property type="project" value="UniProtKB-KW"/>
</dbReference>
<dbReference type="GO" id="GO:0050380">
    <property type="term" value="F:undecaprenyl-diphosphatase activity"/>
    <property type="evidence" value="ECO:0007669"/>
    <property type="project" value="UniProtKB-UniRule"/>
</dbReference>
<dbReference type="GO" id="GO:0005886">
    <property type="term" value="C:plasma membrane"/>
    <property type="evidence" value="ECO:0007669"/>
    <property type="project" value="UniProtKB-SubCell"/>
</dbReference>
<comment type="caution">
    <text evidence="15">The sequence shown here is derived from an EMBL/GenBank/DDBJ whole genome shotgun (WGS) entry which is preliminary data.</text>
</comment>
<dbReference type="PATRIC" id="fig|1576480.3.peg.40"/>
<evidence type="ECO:0000256" key="12">
    <source>
        <dbReference type="ARBA" id="ARBA00032932"/>
    </source>
</evidence>
<keyword evidence="8 14" id="KW-1133">Transmembrane helix</keyword>
<dbReference type="STRING" id="1576480.XU08_C0001G0039"/>
<feature type="transmembrane region" description="Helical" evidence="14">
    <location>
        <begin position="236"/>
        <end position="256"/>
    </location>
</feature>
<dbReference type="GO" id="GO:0009252">
    <property type="term" value="P:peptidoglycan biosynthetic process"/>
    <property type="evidence" value="ECO:0007669"/>
    <property type="project" value="UniProtKB-KW"/>
</dbReference>
<comment type="miscellaneous">
    <text evidence="14">Bacitracin is thought to be involved in the inhibition of peptidoglycan synthesis by sequestering undecaprenyl diphosphate, thereby reducing the pool of lipid carrier available.</text>
</comment>
<dbReference type="GO" id="GO:0046677">
    <property type="term" value="P:response to antibiotic"/>
    <property type="evidence" value="ECO:0007669"/>
    <property type="project" value="UniProtKB-UniRule"/>
</dbReference>
<feature type="transmembrane region" description="Helical" evidence="14">
    <location>
        <begin position="103"/>
        <end position="120"/>
    </location>
</feature>
<keyword evidence="10 14" id="KW-0046">Antibiotic resistance</keyword>
<dbReference type="HAMAP" id="MF_01006">
    <property type="entry name" value="Undec_diphosphatase"/>
    <property type="match status" value="1"/>
</dbReference>
<evidence type="ECO:0000256" key="14">
    <source>
        <dbReference type="HAMAP-Rule" id="MF_01006"/>
    </source>
</evidence>
<keyword evidence="14" id="KW-0573">Peptidoglycan synthesis</keyword>
<keyword evidence="5 14" id="KW-1003">Cell membrane</keyword>
<evidence type="ECO:0000256" key="1">
    <source>
        <dbReference type="ARBA" id="ARBA00004651"/>
    </source>
</evidence>
<comment type="function">
    <text evidence="14">Catalyzes the dephosphorylation of undecaprenyl diphosphate (UPP). Confers resistance to bacitracin.</text>
</comment>
<keyword evidence="6 14" id="KW-0812">Transmembrane</keyword>
<evidence type="ECO:0000256" key="3">
    <source>
        <dbReference type="ARBA" id="ARBA00012374"/>
    </source>
</evidence>
<feature type="transmembrane region" description="Helical" evidence="14">
    <location>
        <begin position="41"/>
        <end position="60"/>
    </location>
</feature>
<evidence type="ECO:0000256" key="9">
    <source>
        <dbReference type="ARBA" id="ARBA00023136"/>
    </source>
</evidence>
<evidence type="ECO:0000256" key="4">
    <source>
        <dbReference type="ARBA" id="ARBA00021581"/>
    </source>
</evidence>
<evidence type="ECO:0000256" key="13">
    <source>
        <dbReference type="ARBA" id="ARBA00047594"/>
    </source>
</evidence>
<proteinExistence type="inferred from homology"/>
<keyword evidence="14" id="KW-0961">Cell wall biogenesis/degradation</keyword>
<dbReference type="Pfam" id="PF02673">
    <property type="entry name" value="BacA"/>
    <property type="match status" value="1"/>
</dbReference>
<evidence type="ECO:0000256" key="2">
    <source>
        <dbReference type="ARBA" id="ARBA00010621"/>
    </source>
</evidence>
<keyword evidence="14" id="KW-0133">Cell shape</keyword>
<feature type="transmembrane region" description="Helical" evidence="14">
    <location>
        <begin position="177"/>
        <end position="195"/>
    </location>
</feature>
<evidence type="ECO:0000256" key="8">
    <source>
        <dbReference type="ARBA" id="ARBA00022989"/>
    </source>
</evidence>
<evidence type="ECO:0000256" key="5">
    <source>
        <dbReference type="ARBA" id="ARBA00022475"/>
    </source>
</evidence>
<accession>A0A0T5ZXU8</accession>
<dbReference type="InterPro" id="IPR003824">
    <property type="entry name" value="UppP"/>
</dbReference>
<feature type="transmembrane region" description="Helical" evidence="14">
    <location>
        <begin position="6"/>
        <end position="29"/>
    </location>
</feature>
<evidence type="ECO:0000256" key="10">
    <source>
        <dbReference type="ARBA" id="ARBA00023251"/>
    </source>
</evidence>
<evidence type="ECO:0000256" key="6">
    <source>
        <dbReference type="ARBA" id="ARBA00022692"/>
    </source>
</evidence>
<comment type="catalytic activity">
    <reaction evidence="13 14">
        <text>di-trans,octa-cis-undecaprenyl diphosphate + H2O = di-trans,octa-cis-undecaprenyl phosphate + phosphate + H(+)</text>
        <dbReference type="Rhea" id="RHEA:28094"/>
        <dbReference type="ChEBI" id="CHEBI:15377"/>
        <dbReference type="ChEBI" id="CHEBI:15378"/>
        <dbReference type="ChEBI" id="CHEBI:43474"/>
        <dbReference type="ChEBI" id="CHEBI:58405"/>
        <dbReference type="ChEBI" id="CHEBI:60392"/>
        <dbReference type="EC" id="3.6.1.27"/>
    </reaction>
</comment>
<organism evidence="15 16">
    <name type="scientific">candidate division WWE3 bacterium CSP1-7</name>
    <dbReference type="NCBI Taxonomy" id="1576480"/>
    <lineage>
        <taxon>Bacteria</taxon>
        <taxon>Katanobacteria</taxon>
    </lineage>
</organism>
<keyword evidence="7 14" id="KW-0378">Hydrolase</keyword>
<evidence type="ECO:0000313" key="15">
    <source>
        <dbReference type="EMBL" id="KRT67633.1"/>
    </source>
</evidence>
<feature type="transmembrane region" description="Helical" evidence="14">
    <location>
        <begin position="72"/>
        <end position="91"/>
    </location>
</feature>
<dbReference type="PANTHER" id="PTHR30622:SF4">
    <property type="entry name" value="UNDECAPRENYL-DIPHOSPHATASE"/>
    <property type="match status" value="1"/>
</dbReference>
<dbReference type="EC" id="3.6.1.27" evidence="3 14"/>
<dbReference type="AlphaFoldDB" id="A0A0T5ZXU8"/>
<dbReference type="GO" id="GO:0071555">
    <property type="term" value="P:cell wall organization"/>
    <property type="evidence" value="ECO:0007669"/>
    <property type="project" value="UniProtKB-KW"/>
</dbReference>
<dbReference type="EMBL" id="LDXK01000001">
    <property type="protein sequence ID" value="KRT67633.1"/>
    <property type="molecule type" value="Genomic_DNA"/>
</dbReference>
<dbReference type="PANTHER" id="PTHR30622">
    <property type="entry name" value="UNDECAPRENYL-DIPHOSPHATASE"/>
    <property type="match status" value="1"/>
</dbReference>
<evidence type="ECO:0000313" key="16">
    <source>
        <dbReference type="Proteomes" id="UP000051297"/>
    </source>
</evidence>
<protein>
    <recommendedName>
        <fullName evidence="4 14">Undecaprenyl-diphosphatase</fullName>
        <ecNumber evidence="3 14">3.6.1.27</ecNumber>
    </recommendedName>
    <alternativeName>
        <fullName evidence="12 14">Bacitracin resistance protein</fullName>
    </alternativeName>
    <alternativeName>
        <fullName evidence="11 14">Undecaprenyl pyrophosphate phosphatase</fullName>
    </alternativeName>
</protein>
<sequence>MPIYQAVVLGIVQGLTEILPISSSGHLILIPQLFGWAPHPLSFDAALHLGTAAALLVFFARDWISLLVERQWRKIAMIALASVPVGLIGLFGEDFISQNFRSAVLVAGMLVLIALLMLVVEKWYRRENVKRENLTVPDIFAVALAQALALIPGVSRSGITILAGMGRGIKREAAARFSFIISLPIVFAAGFWEVFSVYREGVLANDWSSFAVGIATSFVVGLLAIRVLFGILNRFSLIPFAVYRILLGTTLLLSLLV</sequence>
<dbReference type="Proteomes" id="UP000051297">
    <property type="component" value="Unassembled WGS sequence"/>
</dbReference>
<comment type="similarity">
    <text evidence="2 14">Belongs to the UppP family.</text>
</comment>
<gene>
    <name evidence="14 15" type="primary">uppP</name>
    <name evidence="15" type="ORF">XU08_C0001G0039</name>
</gene>
<comment type="subcellular location">
    <subcellularLocation>
        <location evidence="1 14">Cell membrane</location>
        <topology evidence="1 14">Multi-pass membrane protein</topology>
    </subcellularLocation>
</comment>
<reference evidence="15 16" key="1">
    <citation type="submission" date="2015-05" db="EMBL/GenBank/DDBJ databases">
        <title>Critical biogeochemical functions in the subsurface are associated with bacteria from new phyla and little studied lineages.</title>
        <authorList>
            <person name="Hug L.A."/>
            <person name="Thomas B.C."/>
            <person name="Sharon I."/>
            <person name="Brown C.T."/>
            <person name="Sharma R."/>
            <person name="Hettich R.L."/>
            <person name="Wilkins M.J."/>
            <person name="Williams K.H."/>
            <person name="Singh A."/>
            <person name="Banfield J.F."/>
        </authorList>
    </citation>
    <scope>NUCLEOTIDE SEQUENCE [LARGE SCALE GENOMIC DNA]</scope>
    <source>
        <strain evidence="15">CSP1-7</strain>
    </source>
</reference>
<evidence type="ECO:0000256" key="7">
    <source>
        <dbReference type="ARBA" id="ARBA00022801"/>
    </source>
</evidence>
<keyword evidence="9 14" id="KW-0472">Membrane</keyword>